<sequence>MATQLNSSFEGLVKAKSVPGIGAVILDKSGKRLYDSSFGTINANDENAKPFTNDTHLFLWSCTKLITSLCTLQLVEQGKVSLSDPVTKHLPKDNFQVCERLDENSKPVLRNPKTEMTLLHLMTHTSGLTYDFFGSDTLLYDYRAAKGQAGASLLTLSEEWQYNDAFLAFDPGARHHYGANIDRLGFIIEEVSGMRLEEYMAKHIFEPLGMKNSGPQFKGEDWLRVHMKDMEGKLTAVEAVQPPKAPWRFGGGHFLVSTLNDYSQVLLALLNGGKHPGTGERILKDETVRDYVFKDFIPEVGCTGEGIGVCGQSLLPGLSNAGDVGAALPGVPRGWSCGLMINKEDVPGLRKEGSGAWAGLGNLYYWIDAKSGVAGIIGSEILPFLDPDVVGLFTEVEKFAYAG</sequence>
<dbReference type="Pfam" id="PF00144">
    <property type="entry name" value="Beta-lactamase"/>
    <property type="match status" value="1"/>
</dbReference>
<protein>
    <recommendedName>
        <fullName evidence="1">Beta-lactamase-related domain-containing protein</fullName>
    </recommendedName>
</protein>
<dbReference type="PANTHER" id="PTHR43283">
    <property type="entry name" value="BETA-LACTAMASE-RELATED"/>
    <property type="match status" value="1"/>
</dbReference>
<name>A0ABR0KKP9_9EURO</name>
<feature type="domain" description="Beta-lactamase-related" evidence="1">
    <location>
        <begin position="7"/>
        <end position="300"/>
    </location>
</feature>
<gene>
    <name evidence="2" type="ORF">LTR24_001485</name>
</gene>
<reference evidence="2 3" key="1">
    <citation type="submission" date="2023-08" db="EMBL/GenBank/DDBJ databases">
        <title>Black Yeasts Isolated from many extreme environments.</title>
        <authorList>
            <person name="Coleine C."/>
            <person name="Stajich J.E."/>
            <person name="Selbmann L."/>
        </authorList>
    </citation>
    <scope>NUCLEOTIDE SEQUENCE [LARGE SCALE GENOMIC DNA]</scope>
    <source>
        <strain evidence="2 3">CCFEE 5885</strain>
    </source>
</reference>
<evidence type="ECO:0000313" key="3">
    <source>
        <dbReference type="Proteomes" id="UP001345013"/>
    </source>
</evidence>
<organism evidence="2 3">
    <name type="scientific">Lithohypha guttulata</name>
    <dbReference type="NCBI Taxonomy" id="1690604"/>
    <lineage>
        <taxon>Eukaryota</taxon>
        <taxon>Fungi</taxon>
        <taxon>Dikarya</taxon>
        <taxon>Ascomycota</taxon>
        <taxon>Pezizomycotina</taxon>
        <taxon>Eurotiomycetes</taxon>
        <taxon>Chaetothyriomycetidae</taxon>
        <taxon>Chaetothyriales</taxon>
        <taxon>Trichomeriaceae</taxon>
        <taxon>Lithohypha</taxon>
    </lineage>
</organism>
<dbReference type="InterPro" id="IPR050789">
    <property type="entry name" value="Diverse_Enzym_Activities"/>
</dbReference>
<keyword evidence="3" id="KW-1185">Reference proteome</keyword>
<dbReference type="InterPro" id="IPR012338">
    <property type="entry name" value="Beta-lactam/transpept-like"/>
</dbReference>
<comment type="caution">
    <text evidence="2">The sequence shown here is derived from an EMBL/GenBank/DDBJ whole genome shotgun (WGS) entry which is preliminary data.</text>
</comment>
<dbReference type="Gene3D" id="3.40.710.10">
    <property type="entry name" value="DD-peptidase/beta-lactamase superfamily"/>
    <property type="match status" value="1"/>
</dbReference>
<evidence type="ECO:0000313" key="2">
    <source>
        <dbReference type="EMBL" id="KAK5099084.1"/>
    </source>
</evidence>
<evidence type="ECO:0000259" key="1">
    <source>
        <dbReference type="Pfam" id="PF00144"/>
    </source>
</evidence>
<dbReference type="InterPro" id="IPR001466">
    <property type="entry name" value="Beta-lactam-related"/>
</dbReference>
<accession>A0ABR0KKP9</accession>
<proteinExistence type="predicted"/>
<dbReference type="PANTHER" id="PTHR43283:SF3">
    <property type="entry name" value="BETA-LACTAMASE FAMILY PROTEIN (AFU_ORTHOLOGUE AFUA_5G07500)"/>
    <property type="match status" value="1"/>
</dbReference>
<dbReference type="SUPFAM" id="SSF56601">
    <property type="entry name" value="beta-lactamase/transpeptidase-like"/>
    <property type="match status" value="1"/>
</dbReference>
<dbReference type="EMBL" id="JAVRRG010000011">
    <property type="protein sequence ID" value="KAK5099084.1"/>
    <property type="molecule type" value="Genomic_DNA"/>
</dbReference>
<dbReference type="Proteomes" id="UP001345013">
    <property type="component" value="Unassembled WGS sequence"/>
</dbReference>